<dbReference type="Gene3D" id="1.25.40.10">
    <property type="entry name" value="Tetratricopeptide repeat domain"/>
    <property type="match status" value="1"/>
</dbReference>
<dbReference type="EMBL" id="MCGG01000017">
    <property type="protein sequence ID" value="OEJ68091.1"/>
    <property type="molecule type" value="Genomic_DNA"/>
</dbReference>
<organism evidence="2 3">
    <name type="scientific">Magnetovibrio blakemorei</name>
    <dbReference type="NCBI Taxonomy" id="28181"/>
    <lineage>
        <taxon>Bacteria</taxon>
        <taxon>Pseudomonadati</taxon>
        <taxon>Pseudomonadota</taxon>
        <taxon>Alphaproteobacteria</taxon>
        <taxon>Rhodospirillales</taxon>
        <taxon>Magnetovibrionaceae</taxon>
        <taxon>Magnetovibrio</taxon>
    </lineage>
</organism>
<dbReference type="AlphaFoldDB" id="A0A1E5Q9K0"/>
<evidence type="ECO:0000313" key="2">
    <source>
        <dbReference type="EMBL" id="OEJ68091.1"/>
    </source>
</evidence>
<name>A0A1E5Q9K0_9PROT</name>
<feature type="chain" id="PRO_5009184148" description="Sel1 repeat family protein" evidence="1">
    <location>
        <begin position="27"/>
        <end position="214"/>
    </location>
</feature>
<protein>
    <recommendedName>
        <fullName evidence="4">Sel1 repeat family protein</fullName>
    </recommendedName>
</protein>
<keyword evidence="3" id="KW-1185">Reference proteome</keyword>
<dbReference type="InterPro" id="IPR011990">
    <property type="entry name" value="TPR-like_helical_dom_sf"/>
</dbReference>
<accession>A0A1E5Q9K0</accession>
<gene>
    <name evidence="2" type="ORF">BEN30_07480</name>
</gene>
<sequence>MFRSAVLYLSTFVLALVLGAGLPVLADDGYDAYQNGDFASARNIWLKTAYKDPYSAYNLGTLFETGKGGDADHKEAFKWYDEAARKARGDEMTALKRQVVLSMGRLVVKNKDADLISTAGMYLSTLAMKTGDPAALRIRGLLMEFQADHSIENDIANADNPMRFAYGLFTVAAERGSQKASEDAKRVWEKVDDKMAALNNTKLVRDELLRNGVN</sequence>
<evidence type="ECO:0008006" key="4">
    <source>
        <dbReference type="Google" id="ProtNLM"/>
    </source>
</evidence>
<proteinExistence type="predicted"/>
<reference evidence="3" key="1">
    <citation type="submission" date="2016-07" db="EMBL/GenBank/DDBJ databases">
        <authorList>
            <person name="Florea S."/>
            <person name="Webb J.S."/>
            <person name="Jaromczyk J."/>
            <person name="Schardl C.L."/>
        </authorList>
    </citation>
    <scope>NUCLEOTIDE SEQUENCE [LARGE SCALE GENOMIC DNA]</scope>
    <source>
        <strain evidence="3">MV-1</strain>
    </source>
</reference>
<dbReference type="Proteomes" id="UP000095347">
    <property type="component" value="Unassembled WGS sequence"/>
</dbReference>
<evidence type="ECO:0000256" key="1">
    <source>
        <dbReference type="SAM" id="SignalP"/>
    </source>
</evidence>
<dbReference type="SMART" id="SM00671">
    <property type="entry name" value="SEL1"/>
    <property type="match status" value="1"/>
</dbReference>
<comment type="caution">
    <text evidence="2">The sequence shown here is derived from an EMBL/GenBank/DDBJ whole genome shotgun (WGS) entry which is preliminary data.</text>
</comment>
<feature type="signal peptide" evidence="1">
    <location>
        <begin position="1"/>
        <end position="26"/>
    </location>
</feature>
<dbReference type="InterPro" id="IPR006597">
    <property type="entry name" value="Sel1-like"/>
</dbReference>
<dbReference type="Pfam" id="PF08238">
    <property type="entry name" value="Sel1"/>
    <property type="match status" value="1"/>
</dbReference>
<keyword evidence="1" id="KW-0732">Signal</keyword>
<dbReference type="RefSeq" id="WP_069957420.1">
    <property type="nucleotide sequence ID" value="NZ_MCGG01000017.1"/>
</dbReference>
<dbReference type="OrthoDB" id="112232at2"/>
<dbReference type="SUPFAM" id="SSF81901">
    <property type="entry name" value="HCP-like"/>
    <property type="match status" value="1"/>
</dbReference>
<evidence type="ECO:0000313" key="3">
    <source>
        <dbReference type="Proteomes" id="UP000095347"/>
    </source>
</evidence>